<protein>
    <submittedName>
        <fullName evidence="1">Uncharacterized protein</fullName>
    </submittedName>
</protein>
<organism evidence="1 2">
    <name type="scientific">Aurantibacter aestuarii</name>
    <dbReference type="NCBI Taxonomy" id="1266046"/>
    <lineage>
        <taxon>Bacteria</taxon>
        <taxon>Pseudomonadati</taxon>
        <taxon>Bacteroidota</taxon>
        <taxon>Flavobacteriia</taxon>
        <taxon>Flavobacteriales</taxon>
        <taxon>Flavobacteriaceae</taxon>
        <taxon>Aurantibacter</taxon>
    </lineage>
</organism>
<keyword evidence="2" id="KW-1185">Reference proteome</keyword>
<comment type="caution">
    <text evidence="1">The sequence shown here is derived from an EMBL/GenBank/DDBJ whole genome shotgun (WGS) entry which is preliminary data.</text>
</comment>
<accession>A0A2T1N9T5</accession>
<evidence type="ECO:0000313" key="1">
    <source>
        <dbReference type="EMBL" id="PSG88641.1"/>
    </source>
</evidence>
<dbReference type="EMBL" id="PXOQ01000009">
    <property type="protein sequence ID" value="PSG88641.1"/>
    <property type="molecule type" value="Genomic_DNA"/>
</dbReference>
<dbReference type="Proteomes" id="UP000238426">
    <property type="component" value="Unassembled WGS sequence"/>
</dbReference>
<name>A0A2T1N9T5_9FLAO</name>
<evidence type="ECO:0000313" key="2">
    <source>
        <dbReference type="Proteomes" id="UP000238426"/>
    </source>
</evidence>
<proteinExistence type="predicted"/>
<sequence length="163" mass="19066">MNNLLTIFFGIFLSTTVYGQVDSLKLRKLEIKTHKIDSISTETKEIKKITVDSVKVQIYDLGDKIKTINFFSNSQLIINYYFENNELISIKTEEKSPILTDLSSFTEFYFENEKLIGENYYRTVRACLGISAATDYELYGYNPLFTKEFLIEFNKKTLRKILE</sequence>
<reference evidence="1 2" key="1">
    <citation type="submission" date="2018-03" db="EMBL/GenBank/DDBJ databases">
        <title>Mesoflavibacter sp. HG37 and Mesoflavibacter sp. HG96 sp.nov., two marine bacteria isolated from seawater of Western Pacific Ocean.</title>
        <authorList>
            <person name="Cheng H."/>
            <person name="Wu Y.-H."/>
            <person name="Guo L.-L."/>
            <person name="Xu X.-W."/>
        </authorList>
    </citation>
    <scope>NUCLEOTIDE SEQUENCE [LARGE SCALE GENOMIC DNA]</scope>
    <source>
        <strain evidence="1 2">KCTC 32269</strain>
    </source>
</reference>
<gene>
    <name evidence="1" type="ORF">C7H52_10130</name>
</gene>
<dbReference type="OrthoDB" id="9958151at2"/>
<dbReference type="AlphaFoldDB" id="A0A2T1N9T5"/>
<dbReference type="RefSeq" id="WP_106463781.1">
    <property type="nucleotide sequence ID" value="NZ_PXOQ01000009.1"/>
</dbReference>